<organism evidence="2 3">
    <name type="scientific">Nyssa sinensis</name>
    <dbReference type="NCBI Taxonomy" id="561372"/>
    <lineage>
        <taxon>Eukaryota</taxon>
        <taxon>Viridiplantae</taxon>
        <taxon>Streptophyta</taxon>
        <taxon>Embryophyta</taxon>
        <taxon>Tracheophyta</taxon>
        <taxon>Spermatophyta</taxon>
        <taxon>Magnoliopsida</taxon>
        <taxon>eudicotyledons</taxon>
        <taxon>Gunneridae</taxon>
        <taxon>Pentapetalae</taxon>
        <taxon>asterids</taxon>
        <taxon>Cornales</taxon>
        <taxon>Nyssaceae</taxon>
        <taxon>Nyssa</taxon>
    </lineage>
</organism>
<name>A0A5J4ZIH8_9ASTE</name>
<gene>
    <name evidence="2" type="ORF">F0562_017171</name>
</gene>
<protein>
    <submittedName>
        <fullName evidence="2">Uncharacterized protein</fullName>
    </submittedName>
</protein>
<keyword evidence="3" id="KW-1185">Reference proteome</keyword>
<dbReference type="OrthoDB" id="1427903at2759"/>
<dbReference type="EMBL" id="CM018051">
    <property type="protein sequence ID" value="KAA8517011.1"/>
    <property type="molecule type" value="Genomic_DNA"/>
</dbReference>
<evidence type="ECO:0000313" key="3">
    <source>
        <dbReference type="Proteomes" id="UP000325577"/>
    </source>
</evidence>
<evidence type="ECO:0000256" key="1">
    <source>
        <dbReference type="SAM" id="MobiDB-lite"/>
    </source>
</evidence>
<reference evidence="2 3" key="1">
    <citation type="submission" date="2019-09" db="EMBL/GenBank/DDBJ databases">
        <title>A chromosome-level genome assembly of the Chinese tupelo Nyssa sinensis.</title>
        <authorList>
            <person name="Yang X."/>
            <person name="Kang M."/>
            <person name="Yang Y."/>
            <person name="Xiong H."/>
            <person name="Wang M."/>
            <person name="Zhang Z."/>
            <person name="Wang Z."/>
            <person name="Wu H."/>
            <person name="Ma T."/>
            <person name="Liu J."/>
            <person name="Xi Z."/>
        </authorList>
    </citation>
    <scope>NUCLEOTIDE SEQUENCE [LARGE SCALE GENOMIC DNA]</scope>
    <source>
        <strain evidence="2">J267</strain>
        <tissue evidence="2">Leaf</tissue>
    </source>
</reference>
<feature type="compositionally biased region" description="Acidic residues" evidence="1">
    <location>
        <begin position="95"/>
        <end position="107"/>
    </location>
</feature>
<feature type="region of interest" description="Disordered" evidence="1">
    <location>
        <begin position="80"/>
        <end position="117"/>
    </location>
</feature>
<sequence length="161" mass="17604">MSAVPCHTVNFSETVIVSSQSSEDKISISDSNDAYGLTSEYEAFIFVPLVGENLKKSTFNIVVSSSMNVEVHGRDDLSDFEFNDDAEYNPSSDDNSNDEGGGEGEGEGEGKGKSTSRGLDRVIAETFSKATYRRCCRHLCANIRSKFPRIDVLKKILLEGS</sequence>
<accession>A0A5J4ZIH8</accession>
<evidence type="ECO:0000313" key="2">
    <source>
        <dbReference type="EMBL" id="KAA8517011.1"/>
    </source>
</evidence>
<dbReference type="AlphaFoldDB" id="A0A5J4ZIH8"/>
<dbReference type="Proteomes" id="UP000325577">
    <property type="component" value="Linkage Group LG8"/>
</dbReference>
<feature type="compositionally biased region" description="Basic and acidic residues" evidence="1">
    <location>
        <begin position="108"/>
        <end position="117"/>
    </location>
</feature>
<proteinExistence type="predicted"/>